<dbReference type="NCBIfam" id="NF003035">
    <property type="entry name" value="PRK03922.1"/>
    <property type="match status" value="1"/>
</dbReference>
<evidence type="ECO:0000313" key="1">
    <source>
        <dbReference type="EMBL" id="KUG20551.1"/>
    </source>
</evidence>
<dbReference type="PIRSF" id="PIRSF016934">
    <property type="entry name" value="UCP016934"/>
    <property type="match status" value="1"/>
</dbReference>
<dbReference type="EMBL" id="LNQE01001178">
    <property type="protein sequence ID" value="KUG20551.1"/>
    <property type="molecule type" value="Genomic_DNA"/>
</dbReference>
<proteinExistence type="inferred from homology"/>
<name>A0A0W8FI62_9ZZZZ</name>
<protein>
    <submittedName>
        <fullName evidence="1">Uncharacterized protein</fullName>
    </submittedName>
</protein>
<reference evidence="1" key="1">
    <citation type="journal article" date="2015" name="Proc. Natl. Acad. Sci. U.S.A.">
        <title>Networks of energetic and metabolic interactions define dynamics in microbial communities.</title>
        <authorList>
            <person name="Embree M."/>
            <person name="Liu J.K."/>
            <person name="Al-Bassam M.M."/>
            <person name="Zengler K."/>
        </authorList>
    </citation>
    <scope>NUCLEOTIDE SEQUENCE</scope>
</reference>
<dbReference type="PANTHER" id="PTHR42199:SF1">
    <property type="entry name" value="UPF0212 PROTEIN TK1194"/>
    <property type="match status" value="1"/>
</dbReference>
<sequence>MPDYLVTLESAWIIKDVKSLDDAVSIAISEAGKRLYPAAKFVEIETGVITCPFCEGDLNCALVIADTALVGLMLEIRVFRAESSEHAVRIAKSVIGKALREVPLKVQDVQEIAAGGREKEAAKGHVPGKPHRK</sequence>
<accession>A0A0W8FI62</accession>
<dbReference type="Pfam" id="PF04475">
    <property type="entry name" value="DUF555"/>
    <property type="match status" value="1"/>
</dbReference>
<dbReference type="AlphaFoldDB" id="A0A0W8FI62"/>
<organism evidence="1">
    <name type="scientific">hydrocarbon metagenome</name>
    <dbReference type="NCBI Taxonomy" id="938273"/>
    <lineage>
        <taxon>unclassified sequences</taxon>
        <taxon>metagenomes</taxon>
        <taxon>ecological metagenomes</taxon>
    </lineage>
</organism>
<dbReference type="PANTHER" id="PTHR42199">
    <property type="entry name" value="UPF0212 PROTEIN MJ0068"/>
    <property type="match status" value="1"/>
</dbReference>
<dbReference type="HAMAP" id="MF_01223">
    <property type="entry name" value="UPF0212"/>
    <property type="match status" value="1"/>
</dbReference>
<gene>
    <name evidence="1" type="ORF">ASZ90_009714</name>
</gene>
<dbReference type="InterPro" id="IPR007564">
    <property type="entry name" value="UPF0212"/>
</dbReference>
<comment type="caution">
    <text evidence="1">The sequence shown here is derived from an EMBL/GenBank/DDBJ whole genome shotgun (WGS) entry which is preliminary data.</text>
</comment>